<dbReference type="InterPro" id="IPR031100">
    <property type="entry name" value="LOG_fam"/>
</dbReference>
<dbReference type="Pfam" id="PF03641">
    <property type="entry name" value="Lysine_decarbox"/>
    <property type="match status" value="1"/>
</dbReference>
<dbReference type="PANTHER" id="PTHR43393">
    <property type="entry name" value="CYTOKININ RIBOSIDE 5'-MONOPHOSPHATE PHOSPHORIBOHYDROLASE"/>
    <property type="match status" value="1"/>
</dbReference>
<evidence type="ECO:0000313" key="3">
    <source>
        <dbReference type="EMBL" id="CAB3741666.1"/>
    </source>
</evidence>
<dbReference type="Proteomes" id="UP000494111">
    <property type="component" value="Unassembled WGS sequence"/>
</dbReference>
<comment type="similarity">
    <text evidence="2">Belongs to the LOG family.</text>
</comment>
<dbReference type="GO" id="GO:0008714">
    <property type="term" value="F:AMP nucleosidase activity"/>
    <property type="evidence" value="ECO:0007669"/>
    <property type="project" value="UniProtKB-EC"/>
</dbReference>
<proteinExistence type="inferred from homology"/>
<dbReference type="Gene3D" id="3.40.50.450">
    <property type="match status" value="1"/>
</dbReference>
<dbReference type="InterPro" id="IPR052341">
    <property type="entry name" value="LOG_family_nucleotidases"/>
</dbReference>
<dbReference type="SUPFAM" id="SSF102405">
    <property type="entry name" value="MCP/YpsA-like"/>
    <property type="match status" value="1"/>
</dbReference>
<evidence type="ECO:0000256" key="2">
    <source>
        <dbReference type="RuleBase" id="RU363015"/>
    </source>
</evidence>
<dbReference type="GO" id="GO:0005829">
    <property type="term" value="C:cytosol"/>
    <property type="evidence" value="ECO:0007669"/>
    <property type="project" value="TreeGrafter"/>
</dbReference>
<comment type="catalytic activity">
    <reaction evidence="1">
        <text>AMP + H2O = D-ribose 5-phosphate + adenine</text>
        <dbReference type="Rhea" id="RHEA:20129"/>
        <dbReference type="ChEBI" id="CHEBI:15377"/>
        <dbReference type="ChEBI" id="CHEBI:16708"/>
        <dbReference type="ChEBI" id="CHEBI:78346"/>
        <dbReference type="ChEBI" id="CHEBI:456215"/>
        <dbReference type="EC" id="3.2.2.4"/>
    </reaction>
</comment>
<evidence type="ECO:0000256" key="1">
    <source>
        <dbReference type="ARBA" id="ARBA00000274"/>
    </source>
</evidence>
<dbReference type="GO" id="GO:0009691">
    <property type="term" value="P:cytokinin biosynthetic process"/>
    <property type="evidence" value="ECO:0007669"/>
    <property type="project" value="UniProtKB-UniRule"/>
</dbReference>
<accession>A0A6S7C6Q8</accession>
<keyword evidence="2" id="KW-0378">Hydrolase</keyword>
<gene>
    <name evidence="3" type="ORF">LMG3458_05868</name>
</gene>
<dbReference type="NCBIfam" id="TIGR00730">
    <property type="entry name" value="Rossman fold protein, TIGR00730 family"/>
    <property type="match status" value="1"/>
</dbReference>
<sequence length="232" mass="24555">MATTAANTAATTAETPANKQIPLIMSEIRTAADKLAHIGPAVSVFGSARVSRNSPHYETTVAISAALAEAGFAVIAGGGPGIMEAANKGAFETGGTSIGLNISLPHEAHNNEYQTISLSFEYFFSRKATFFMHSFAYVAMPGGFGTLDELFEALTLIQTGKVPPAPIVLVGSEYWSGLVEWLGGQVLANGMIGAHDLDLFIIEDDPRKVVRKVVEFHQKVNSDAQYAPSLPA</sequence>
<organism evidence="3 4">
    <name type="scientific">Achromobacter deleyi</name>
    <dbReference type="NCBI Taxonomy" id="1353891"/>
    <lineage>
        <taxon>Bacteria</taxon>
        <taxon>Pseudomonadati</taxon>
        <taxon>Pseudomonadota</taxon>
        <taxon>Betaproteobacteria</taxon>
        <taxon>Burkholderiales</taxon>
        <taxon>Alcaligenaceae</taxon>
        <taxon>Achromobacter</taxon>
    </lineage>
</organism>
<dbReference type="AlphaFoldDB" id="A0A6S7C6Q8"/>
<dbReference type="InterPro" id="IPR005269">
    <property type="entry name" value="LOG"/>
</dbReference>
<name>A0A6S7C6Q8_9BURK</name>
<dbReference type="EMBL" id="CADIJO010000038">
    <property type="protein sequence ID" value="CAB3741666.1"/>
    <property type="molecule type" value="Genomic_DNA"/>
</dbReference>
<dbReference type="PANTHER" id="PTHR43393:SF2">
    <property type="entry name" value="CYTOKININ RIBOSIDE 5'-MONOPHOSPHATE PHOSPHORIBOHYDROLASE"/>
    <property type="match status" value="1"/>
</dbReference>
<evidence type="ECO:0000313" key="4">
    <source>
        <dbReference type="Proteomes" id="UP000494111"/>
    </source>
</evidence>
<dbReference type="EC" id="3.2.2.n1" evidence="2"/>
<reference evidence="3 4" key="1">
    <citation type="submission" date="2020-04" db="EMBL/GenBank/DDBJ databases">
        <authorList>
            <person name="De Canck E."/>
        </authorList>
    </citation>
    <scope>NUCLEOTIDE SEQUENCE [LARGE SCALE GENOMIC DNA]</scope>
    <source>
        <strain evidence="3 4">LMG 3458</strain>
    </source>
</reference>
<protein>
    <recommendedName>
        <fullName evidence="2">Cytokinin riboside 5'-monophosphate phosphoribohydrolase</fullName>
        <ecNumber evidence="2">3.2.2.n1</ecNumber>
    </recommendedName>
</protein>
<keyword evidence="2" id="KW-0203">Cytokinin biosynthesis</keyword>